<sequence>MIAEQSKKSGKSRSYALKARKESIDDDSSTSDSEDGEYVMAIRDFKEIHSNVEVDSLDNPYEERNSFQELSDKMARAKENALCDVIQIISSKNVQNYQDIKTKKRLLEDLGVIATKMKMKKK</sequence>
<name>A0ABQ5GRF9_9ASTR</name>
<reference evidence="2" key="2">
    <citation type="submission" date="2022-01" db="EMBL/GenBank/DDBJ databases">
        <authorList>
            <person name="Yamashiro T."/>
            <person name="Shiraishi A."/>
            <person name="Satake H."/>
            <person name="Nakayama K."/>
        </authorList>
    </citation>
    <scope>NUCLEOTIDE SEQUENCE</scope>
</reference>
<keyword evidence="3" id="KW-1185">Reference proteome</keyword>
<accession>A0ABQ5GRF9</accession>
<proteinExistence type="predicted"/>
<evidence type="ECO:0000313" key="2">
    <source>
        <dbReference type="EMBL" id="GJT77348.1"/>
    </source>
</evidence>
<dbReference type="EMBL" id="BQNB010018703">
    <property type="protein sequence ID" value="GJT77348.1"/>
    <property type="molecule type" value="Genomic_DNA"/>
</dbReference>
<feature type="region of interest" description="Disordered" evidence="1">
    <location>
        <begin position="1"/>
        <end position="36"/>
    </location>
</feature>
<gene>
    <name evidence="2" type="ORF">Tco_1044073</name>
</gene>
<feature type="compositionally biased region" description="Acidic residues" evidence="1">
    <location>
        <begin position="24"/>
        <end position="36"/>
    </location>
</feature>
<dbReference type="Proteomes" id="UP001151760">
    <property type="component" value="Unassembled WGS sequence"/>
</dbReference>
<reference evidence="2" key="1">
    <citation type="journal article" date="2022" name="Int. J. Mol. Sci.">
        <title>Draft Genome of Tanacetum Coccineum: Genomic Comparison of Closely Related Tanacetum-Family Plants.</title>
        <authorList>
            <person name="Yamashiro T."/>
            <person name="Shiraishi A."/>
            <person name="Nakayama K."/>
            <person name="Satake H."/>
        </authorList>
    </citation>
    <scope>NUCLEOTIDE SEQUENCE</scope>
</reference>
<evidence type="ECO:0000313" key="3">
    <source>
        <dbReference type="Proteomes" id="UP001151760"/>
    </source>
</evidence>
<comment type="caution">
    <text evidence="2">The sequence shown here is derived from an EMBL/GenBank/DDBJ whole genome shotgun (WGS) entry which is preliminary data.</text>
</comment>
<evidence type="ECO:0000256" key="1">
    <source>
        <dbReference type="SAM" id="MobiDB-lite"/>
    </source>
</evidence>
<organism evidence="2 3">
    <name type="scientific">Tanacetum coccineum</name>
    <dbReference type="NCBI Taxonomy" id="301880"/>
    <lineage>
        <taxon>Eukaryota</taxon>
        <taxon>Viridiplantae</taxon>
        <taxon>Streptophyta</taxon>
        <taxon>Embryophyta</taxon>
        <taxon>Tracheophyta</taxon>
        <taxon>Spermatophyta</taxon>
        <taxon>Magnoliopsida</taxon>
        <taxon>eudicotyledons</taxon>
        <taxon>Gunneridae</taxon>
        <taxon>Pentapetalae</taxon>
        <taxon>asterids</taxon>
        <taxon>campanulids</taxon>
        <taxon>Asterales</taxon>
        <taxon>Asteraceae</taxon>
        <taxon>Asteroideae</taxon>
        <taxon>Anthemideae</taxon>
        <taxon>Anthemidinae</taxon>
        <taxon>Tanacetum</taxon>
    </lineage>
</organism>
<protein>
    <submittedName>
        <fullName evidence="2">Uncharacterized protein</fullName>
    </submittedName>
</protein>